<evidence type="ECO:0000256" key="1">
    <source>
        <dbReference type="ARBA" id="ARBA00023239"/>
    </source>
</evidence>
<dbReference type="InterPro" id="IPR020568">
    <property type="entry name" value="Ribosomal_Su5_D2-typ_SF"/>
</dbReference>
<dbReference type="InterPro" id="IPR011060">
    <property type="entry name" value="RibuloseP-bd_barrel"/>
</dbReference>
<evidence type="ECO:0000256" key="4">
    <source>
        <dbReference type="ARBA" id="ARBA00052457"/>
    </source>
</evidence>
<dbReference type="SUPFAM" id="SSF54211">
    <property type="entry name" value="Ribosomal protein S5 domain 2-like"/>
    <property type="match status" value="1"/>
</dbReference>
<dbReference type="InterPro" id="IPR020868">
    <property type="entry name" value="Fae/Hps"/>
</dbReference>
<dbReference type="Gene3D" id="3.20.20.70">
    <property type="entry name" value="Aldolase class I"/>
    <property type="match status" value="1"/>
</dbReference>
<dbReference type="RefSeq" id="WP_115892672.1">
    <property type="nucleotide sequence ID" value="NZ_QREL01000002.1"/>
</dbReference>
<comment type="similarity">
    <text evidence="7">In the N-terminal section; belongs to the formaldehyde-activating enzyme family.</text>
</comment>
<dbReference type="InterPro" id="IPR013785">
    <property type="entry name" value="Aldolase_TIM"/>
</dbReference>
<dbReference type="Pfam" id="PF08714">
    <property type="entry name" value="Fae"/>
    <property type="match status" value="1"/>
</dbReference>
<dbReference type="EMBL" id="QREL01000002">
    <property type="protein sequence ID" value="REE26463.1"/>
    <property type="molecule type" value="Genomic_DNA"/>
</dbReference>
<feature type="region of interest" description="Formaldehyde-activating enzyme" evidence="7">
    <location>
        <begin position="1"/>
        <end position="161"/>
    </location>
</feature>
<dbReference type="CDD" id="cd04726">
    <property type="entry name" value="KGPDC_HPS"/>
    <property type="match status" value="1"/>
</dbReference>
<protein>
    <recommendedName>
        <fullName evidence="7">Bifunctional enzyme Fae/Hps</fullName>
    </recommendedName>
    <domain>
        <recommendedName>
            <fullName evidence="7">5,6,7,8-tetrahydromethanopterin hydro-lyase</fullName>
            <ecNumber evidence="7">4.2.1.147</ecNumber>
        </recommendedName>
        <alternativeName>
            <fullName evidence="7">Formaldehyde-activating enzyme</fullName>
            <shortName evidence="7">Fae</shortName>
        </alternativeName>
    </domain>
    <domain>
        <recommendedName>
            <fullName evidence="7">3-hexulose-6-phosphate synthase</fullName>
            <shortName evidence="7">HPS</shortName>
            <ecNumber evidence="7">4.1.2.43</ecNumber>
        </recommendedName>
        <alternativeName>
            <fullName evidence="7">D-arabino-3-hexulose-6-phosphate formaldehyde lyase</fullName>
        </alternativeName>
    </domain>
</protein>
<dbReference type="InterPro" id="IPR001754">
    <property type="entry name" value="OMPdeCOase_dom"/>
</dbReference>
<evidence type="ECO:0000313" key="10">
    <source>
        <dbReference type="Proteomes" id="UP000256864"/>
    </source>
</evidence>
<dbReference type="FunFam" id="3.30.230.60:FF:000001">
    <property type="entry name" value="5,6,7,8-tetrahydromethanopterin hydro-lyase"/>
    <property type="match status" value="1"/>
</dbReference>
<dbReference type="AlphaFoldDB" id="A0A371NBQ2"/>
<comment type="pathway">
    <text evidence="7">Carbohydrate biosynthesis; D-ribose 5-phosphate biosynthesis.</text>
</comment>
<comment type="similarity">
    <text evidence="6">Belongs to the formaldehyde-activating enzyme family.</text>
</comment>
<dbReference type="Proteomes" id="UP000256864">
    <property type="component" value="Unassembled WGS sequence"/>
</dbReference>
<keyword evidence="10" id="KW-1185">Reference proteome</keyword>
<feature type="binding site" evidence="7">
    <location>
        <position position="66"/>
    </location>
    <ligand>
        <name>substrate</name>
    </ligand>
</feature>
<dbReference type="GO" id="GO:0016836">
    <property type="term" value="F:hydro-lyase activity"/>
    <property type="evidence" value="ECO:0007669"/>
    <property type="project" value="UniProtKB-UniRule"/>
</dbReference>
<feature type="binding site" evidence="7">
    <location>
        <position position="48"/>
    </location>
    <ligand>
        <name>substrate</name>
    </ligand>
</feature>
<evidence type="ECO:0000259" key="8">
    <source>
        <dbReference type="SMART" id="SM00934"/>
    </source>
</evidence>
<dbReference type="HAMAP" id="MF_01268">
    <property type="entry name" value="Fae_Hps"/>
    <property type="match status" value="1"/>
</dbReference>
<evidence type="ECO:0000256" key="6">
    <source>
        <dbReference type="ARBA" id="ARBA00061519"/>
    </source>
</evidence>
<feature type="binding site" evidence="7">
    <location>
        <position position="68"/>
    </location>
    <ligand>
        <name>substrate</name>
    </ligand>
</feature>
<comment type="catalytic activity">
    <reaction evidence="4 7">
        <text>5,6,7,8-tetrahydromethanopterin + formaldehyde = 5,10-methylenetetrahydromethanopterin + H2O</text>
        <dbReference type="Rhea" id="RHEA:24678"/>
        <dbReference type="ChEBI" id="CHEBI:15377"/>
        <dbReference type="ChEBI" id="CHEBI:16842"/>
        <dbReference type="ChEBI" id="CHEBI:57818"/>
        <dbReference type="ChEBI" id="CHEBI:58103"/>
        <dbReference type="EC" id="4.2.1.147"/>
    </reaction>
</comment>
<dbReference type="GO" id="GO:0004590">
    <property type="term" value="F:orotidine-5'-phosphate decarboxylase activity"/>
    <property type="evidence" value="ECO:0007669"/>
    <property type="project" value="InterPro"/>
</dbReference>
<dbReference type="UniPathway" id="UPA00293"/>
<sequence>MYRIGEALIGSGNEVAHIDLIIGDKEGNAGAAFANGLTNLSLGHTPLLSVVRPNLMTKPATLIVPKVTVSCLEDADKIFGPAQTAVARAVADSVEEGIIPEEKAEDLVVIVSVFIHPEAEDYRKIYQYNYGATKLALRRAMEGYPSVRKVLSEKDRGSHPIMGFRAVRLWNPPYLQVALDLDSMEEMERIINTLPDRERILLEAGTPLVKKFGVGVVRRIRELRRDAFIIADLKTLDVGRIEVKMAADETADAVAISGLGTVESIEKAIHEAQKQGIYSILDMMNVENFVDKLRGLKYKPDIVLLHRNVDLETLRAERGEELGEMSEWGNIREIKEILGPRGLVAVAGGITPSKMQEALDSGADIIVVGRYIIGSRDVRRAAEDFLEHMPQDPDTMRLPLDEDEAI</sequence>
<feature type="domain" description="Orotidine 5'-phosphate decarboxylase" evidence="8">
    <location>
        <begin position="174"/>
        <end position="385"/>
    </location>
</feature>
<feature type="binding site" evidence="7">
    <location>
        <position position="19"/>
    </location>
    <ligand>
        <name>substrate</name>
    </ligand>
</feature>
<comment type="similarity">
    <text evidence="7">In the C-terminal section; belongs to the HPS/KGPDC family. HPS subfamily.</text>
</comment>
<dbReference type="NCBIfam" id="TIGR03126">
    <property type="entry name" value="one_C_fae"/>
    <property type="match status" value="1"/>
</dbReference>
<dbReference type="GO" id="GO:0019854">
    <property type="term" value="P:L-ascorbic acid catabolic process"/>
    <property type="evidence" value="ECO:0007669"/>
    <property type="project" value="TreeGrafter"/>
</dbReference>
<dbReference type="InterPro" id="IPR041710">
    <property type="entry name" value="HPS/KGPDC"/>
</dbReference>
<dbReference type="GO" id="GO:0033982">
    <property type="term" value="F:3-dehydro-L-gulonate-6-phosphate decarboxylase activity"/>
    <property type="evidence" value="ECO:0007669"/>
    <property type="project" value="TreeGrafter"/>
</dbReference>
<dbReference type="GO" id="GO:0006207">
    <property type="term" value="P:'de novo' pyrimidine nucleobase biosynthetic process"/>
    <property type="evidence" value="ECO:0007669"/>
    <property type="project" value="InterPro"/>
</dbReference>
<dbReference type="InterPro" id="IPR014826">
    <property type="entry name" value="HCHO-activating_enzyme"/>
</dbReference>
<keyword evidence="2 7" id="KW-0511">Multifunctional enzyme</keyword>
<gene>
    <name evidence="7" type="primary">fae-hps</name>
    <name evidence="9" type="ORF">C7452_1430</name>
</gene>
<proteinExistence type="inferred from homology"/>
<feature type="active site" description="Proton donor" evidence="7">
    <location>
        <position position="17"/>
    </location>
</feature>
<comment type="function">
    <text evidence="5 7">Catalyzes the condensation of formaldehyde with tetrahydromethanopterin (H(4)MPT) to 5,10-methylenetetrahydromethanopterin.</text>
</comment>
<evidence type="ECO:0000313" key="9">
    <source>
        <dbReference type="EMBL" id="REE26463.1"/>
    </source>
</evidence>
<comment type="caution">
    <text evidence="9">The sequence shown here is derived from an EMBL/GenBank/DDBJ whole genome shotgun (WGS) entry which is preliminary data.</text>
</comment>
<comment type="function">
    <text evidence="7">Catalyzes the reversible formation of ribulose-5-phosphate and formaldehyde from 3-hexulose-6-phosphate.</text>
</comment>
<feature type="binding site" evidence="7">
    <location>
        <position position="83"/>
    </location>
    <ligand>
        <name>substrate</name>
    </ligand>
</feature>
<evidence type="ECO:0000256" key="5">
    <source>
        <dbReference type="ARBA" id="ARBA00056998"/>
    </source>
</evidence>
<dbReference type="Pfam" id="PF00215">
    <property type="entry name" value="OMPdecase"/>
    <property type="match status" value="1"/>
</dbReference>
<evidence type="ECO:0000256" key="3">
    <source>
        <dbReference type="ARBA" id="ARBA00023277"/>
    </source>
</evidence>
<keyword evidence="1 7" id="KW-0456">Lyase</keyword>
<dbReference type="Gene3D" id="3.30.230.60">
    <property type="entry name" value="Formaldehyde-activating enzyme"/>
    <property type="match status" value="1"/>
</dbReference>
<dbReference type="PANTHER" id="PTHR35039:SF3">
    <property type="entry name" value="3-KETO-L-GULONATE-6-PHOSPHATE DECARBOXYLASE SGBH-RELATED"/>
    <property type="match status" value="1"/>
</dbReference>
<dbReference type="EC" id="4.1.2.43" evidence="7"/>
<keyword evidence="3 7" id="KW-0119">Carbohydrate metabolism</keyword>
<accession>A0A371NBQ2</accession>
<dbReference type="PANTHER" id="PTHR35039">
    <property type="entry name" value="3-KETO-L-GULONATE-6-PHOSPHATE DECARBOXYLASE SGBH-RELATED"/>
    <property type="match status" value="1"/>
</dbReference>
<dbReference type="GO" id="GO:0016051">
    <property type="term" value="P:carbohydrate biosynthetic process"/>
    <property type="evidence" value="ECO:0007669"/>
    <property type="project" value="UniProtKB-UniRule"/>
</dbReference>
<dbReference type="GO" id="GO:0043801">
    <property type="term" value="F:hexulose-6-phosphate synthase activity"/>
    <property type="evidence" value="ECO:0007669"/>
    <property type="project" value="UniProtKB-UniRule"/>
</dbReference>
<dbReference type="InterPro" id="IPR037075">
    <property type="entry name" value="HCHO-activating_enzyme_sf"/>
</dbReference>
<evidence type="ECO:0000256" key="2">
    <source>
        <dbReference type="ARBA" id="ARBA00023268"/>
    </source>
</evidence>
<organism evidence="9 10">
    <name type="scientific">Methanothermobacter defluvii</name>
    <dbReference type="NCBI Taxonomy" id="49339"/>
    <lineage>
        <taxon>Archaea</taxon>
        <taxon>Methanobacteriati</taxon>
        <taxon>Methanobacteriota</taxon>
        <taxon>Methanomada group</taxon>
        <taxon>Methanobacteria</taxon>
        <taxon>Methanobacteriales</taxon>
        <taxon>Methanobacteriaceae</taxon>
        <taxon>Methanothermobacter</taxon>
    </lineage>
</organism>
<dbReference type="SUPFAM" id="SSF51366">
    <property type="entry name" value="Ribulose-phoshate binding barrel"/>
    <property type="match status" value="1"/>
</dbReference>
<comment type="catalytic activity">
    <reaction evidence="7">
        <text>D-ribulose 5-phosphate + formaldehyde = D-arabino-hex-3-ulose 6-phosphate</text>
        <dbReference type="Rhea" id="RHEA:25201"/>
        <dbReference type="ChEBI" id="CHEBI:16842"/>
        <dbReference type="ChEBI" id="CHEBI:58121"/>
        <dbReference type="ChEBI" id="CHEBI:58542"/>
        <dbReference type="EC" id="4.1.2.43"/>
    </reaction>
</comment>
<feature type="region of interest" description="3-hexulose-6-phosphate synthase" evidence="7">
    <location>
        <begin position="162"/>
        <end position="406"/>
    </location>
</feature>
<evidence type="ECO:0000256" key="7">
    <source>
        <dbReference type="HAMAP-Rule" id="MF_01268"/>
    </source>
</evidence>
<dbReference type="GO" id="GO:0016840">
    <property type="term" value="F:carbon-nitrogen lyase activity"/>
    <property type="evidence" value="ECO:0007669"/>
    <property type="project" value="InterPro"/>
</dbReference>
<dbReference type="NCBIfam" id="NF009833">
    <property type="entry name" value="PRK13307.1"/>
    <property type="match status" value="1"/>
</dbReference>
<reference evidence="9 10" key="1">
    <citation type="submission" date="2018-07" db="EMBL/GenBank/DDBJ databases">
        <title>Genomic Encyclopedia of Type Strains, Phase IV (KMG-IV): sequencing the most valuable type-strain genomes for metagenomic binning, comparative biology and taxonomic classification.</title>
        <authorList>
            <person name="Goeker M."/>
        </authorList>
    </citation>
    <scope>NUCLEOTIDE SEQUENCE [LARGE SCALE GENOMIC DNA]</scope>
    <source>
        <strain evidence="9 10">DSM 7466</strain>
    </source>
</reference>
<dbReference type="EC" id="4.2.1.147" evidence="7"/>
<dbReference type="SMART" id="SM00934">
    <property type="entry name" value="OMPdecase"/>
    <property type="match status" value="1"/>
</dbReference>
<name>A0A371NBQ2_9EURY</name>